<dbReference type="GO" id="GO:0071555">
    <property type="term" value="P:cell wall organization"/>
    <property type="evidence" value="ECO:0007669"/>
    <property type="project" value="UniProtKB-KW"/>
</dbReference>
<dbReference type="InterPro" id="IPR004276">
    <property type="entry name" value="GlycoTrans_28_N"/>
</dbReference>
<evidence type="ECO:0000313" key="14">
    <source>
        <dbReference type="Proteomes" id="UP000233398"/>
    </source>
</evidence>
<keyword evidence="1 10" id="KW-1003">Cell membrane</keyword>
<dbReference type="Gene3D" id="3.40.50.2000">
    <property type="entry name" value="Glycogen Phosphorylase B"/>
    <property type="match status" value="2"/>
</dbReference>
<dbReference type="NCBIfam" id="TIGR01133">
    <property type="entry name" value="murG"/>
    <property type="match status" value="1"/>
</dbReference>
<dbReference type="RefSeq" id="WP_101072270.1">
    <property type="nucleotide sequence ID" value="NZ_PISP01000001.1"/>
</dbReference>
<dbReference type="GO" id="GO:0005886">
    <property type="term" value="C:plasma membrane"/>
    <property type="evidence" value="ECO:0007669"/>
    <property type="project" value="UniProtKB-SubCell"/>
</dbReference>
<keyword evidence="7 10" id="KW-0472">Membrane</keyword>
<dbReference type="Proteomes" id="UP000233398">
    <property type="component" value="Unassembled WGS sequence"/>
</dbReference>
<gene>
    <name evidence="10 13" type="primary">murG</name>
    <name evidence="13" type="ORF">CWD77_05720</name>
</gene>
<dbReference type="GO" id="GO:0008360">
    <property type="term" value="P:regulation of cell shape"/>
    <property type="evidence" value="ECO:0007669"/>
    <property type="project" value="UniProtKB-KW"/>
</dbReference>
<dbReference type="EMBL" id="PISP01000001">
    <property type="protein sequence ID" value="PKD44958.1"/>
    <property type="molecule type" value="Genomic_DNA"/>
</dbReference>
<dbReference type="PANTHER" id="PTHR21015">
    <property type="entry name" value="UDP-N-ACETYLGLUCOSAMINE--N-ACETYLMURAMYL-(PENTAPEPTIDE) PYROPHOSPHORYL-UNDECAPRENOL N-ACETYLGLUCOSAMINE TRANSFERASE 1"/>
    <property type="match status" value="1"/>
</dbReference>
<dbReference type="CDD" id="cd03785">
    <property type="entry name" value="GT28_MurG"/>
    <property type="match status" value="1"/>
</dbReference>
<comment type="similarity">
    <text evidence="10">Belongs to the glycosyltransferase 28 family. MurG subfamily.</text>
</comment>
<sequence>MTTATKNISSTDTRTAAAEPIRVLLAAGGTGGHVYPAIAIADALRKADPRTKILFVGTRDRMEWEAVPKSGYDIKSVWISGFHRRLTPQNLLFPFKLVTSIVQSFSIIKSFKPDVMVACGGFAAGPIGWVAAKLNIPIVIQEQNSYPGVTNRLLAKHAVSIFTAFEDAKKYLPEEKITLSGNPVRGQLKQSDSSAAREAFGFNSEAPVLLILGGSGGALALNNIMQKELDHLHNEAGLQIIWQCGKRYFEELNKQIDTDSYPNLRLTQYIDDMPAAYGAADLVVTRAGAGTCSELMLLGQPAVLVPSPNVAGDHQAKNAKSMVETGAAELLEESDIEEKFSEVITALIMDKERLQKMNEAMKSLAKPDAAKTIAKEIYTLAQKRNR</sequence>
<evidence type="ECO:0000259" key="12">
    <source>
        <dbReference type="Pfam" id="PF04101"/>
    </source>
</evidence>
<feature type="binding site" evidence="10">
    <location>
        <position position="215"/>
    </location>
    <ligand>
        <name>UDP-N-acetyl-alpha-D-glucosamine</name>
        <dbReference type="ChEBI" id="CHEBI:57705"/>
    </ligand>
</feature>
<keyword evidence="6 10" id="KW-0573">Peptidoglycan synthesis</keyword>
<comment type="function">
    <text evidence="10">Cell wall formation. Catalyzes the transfer of a GlcNAc subunit on undecaprenyl-pyrophosphoryl-MurNAc-pentapeptide (lipid intermediate I) to form undecaprenyl-pyrophosphoryl-MurNAc-(pentapeptide)GlcNAc (lipid intermediate II).</text>
</comment>
<evidence type="ECO:0000256" key="2">
    <source>
        <dbReference type="ARBA" id="ARBA00022618"/>
    </source>
</evidence>
<keyword evidence="5 10" id="KW-0133">Cell shape</keyword>
<dbReference type="GO" id="GO:0050511">
    <property type="term" value="F:undecaprenyldiphospho-muramoylpentapeptide beta-N-acetylglucosaminyltransferase activity"/>
    <property type="evidence" value="ECO:0007669"/>
    <property type="project" value="UniProtKB-UniRule"/>
</dbReference>
<feature type="binding site" evidence="10">
    <location>
        <position position="270"/>
    </location>
    <ligand>
        <name>UDP-N-acetyl-alpha-D-glucosamine</name>
        <dbReference type="ChEBI" id="CHEBI:57705"/>
    </ligand>
</feature>
<keyword evidence="4 10" id="KW-0808">Transferase</keyword>
<comment type="caution">
    <text evidence="10">Lacks conserved residue(s) required for the propagation of feature annotation.</text>
</comment>
<evidence type="ECO:0000313" key="13">
    <source>
        <dbReference type="EMBL" id="PKD44958.1"/>
    </source>
</evidence>
<dbReference type="EC" id="2.4.1.227" evidence="10"/>
<evidence type="ECO:0000256" key="4">
    <source>
        <dbReference type="ARBA" id="ARBA00022679"/>
    </source>
</evidence>
<evidence type="ECO:0000256" key="7">
    <source>
        <dbReference type="ARBA" id="ARBA00023136"/>
    </source>
</evidence>
<evidence type="ECO:0000256" key="8">
    <source>
        <dbReference type="ARBA" id="ARBA00023306"/>
    </source>
</evidence>
<dbReference type="HAMAP" id="MF_00033">
    <property type="entry name" value="MurG"/>
    <property type="match status" value="1"/>
</dbReference>
<comment type="pathway">
    <text evidence="10">Cell wall biogenesis; peptidoglycan biosynthesis.</text>
</comment>
<keyword evidence="9 10" id="KW-0961">Cell wall biogenesis/degradation</keyword>
<dbReference type="Pfam" id="PF03033">
    <property type="entry name" value="Glyco_transf_28"/>
    <property type="match status" value="1"/>
</dbReference>
<comment type="subcellular location">
    <subcellularLocation>
        <location evidence="10">Cell membrane</location>
        <topology evidence="10">Peripheral membrane protein</topology>
        <orientation evidence="10">Cytoplasmic side</orientation>
    </subcellularLocation>
</comment>
<dbReference type="InterPro" id="IPR006009">
    <property type="entry name" value="GlcNAc_MurG"/>
</dbReference>
<organism evidence="13 14">
    <name type="scientific">Rhodohalobacter barkolensis</name>
    <dbReference type="NCBI Taxonomy" id="2053187"/>
    <lineage>
        <taxon>Bacteria</taxon>
        <taxon>Pseudomonadati</taxon>
        <taxon>Balneolota</taxon>
        <taxon>Balneolia</taxon>
        <taxon>Balneolales</taxon>
        <taxon>Balneolaceae</taxon>
        <taxon>Rhodohalobacter</taxon>
    </lineage>
</organism>
<dbReference type="AlphaFoldDB" id="A0A2N0VL84"/>
<feature type="binding site" evidence="10">
    <location>
        <position position="315"/>
    </location>
    <ligand>
        <name>UDP-N-acetyl-alpha-D-glucosamine</name>
        <dbReference type="ChEBI" id="CHEBI:57705"/>
    </ligand>
</feature>
<dbReference type="GO" id="GO:0005975">
    <property type="term" value="P:carbohydrate metabolic process"/>
    <property type="evidence" value="ECO:0007669"/>
    <property type="project" value="InterPro"/>
</dbReference>
<evidence type="ECO:0000259" key="11">
    <source>
        <dbReference type="Pfam" id="PF03033"/>
    </source>
</evidence>
<feature type="binding site" evidence="10">
    <location>
        <begin position="30"/>
        <end position="32"/>
    </location>
    <ligand>
        <name>UDP-N-acetyl-alpha-D-glucosamine</name>
        <dbReference type="ChEBI" id="CHEBI:57705"/>
    </ligand>
</feature>
<protein>
    <recommendedName>
        <fullName evidence="10">UDP-N-acetylglucosamine--N-acetylmuramyl-(pentapeptide) pyrophosphoryl-undecaprenol N-acetylglucosamine transferase</fullName>
        <ecNumber evidence="10">2.4.1.227</ecNumber>
    </recommendedName>
    <alternativeName>
        <fullName evidence="10">Undecaprenyl-PP-MurNAc-pentapeptide-UDPGlcNAc GlcNAc transferase</fullName>
    </alternativeName>
</protein>
<dbReference type="SUPFAM" id="SSF53756">
    <property type="entry name" value="UDP-Glycosyltransferase/glycogen phosphorylase"/>
    <property type="match status" value="1"/>
</dbReference>
<comment type="catalytic activity">
    <reaction evidence="10">
        <text>di-trans,octa-cis-undecaprenyl diphospho-N-acetyl-alpha-D-muramoyl-L-alanyl-D-glutamyl-meso-2,6-diaminopimeloyl-D-alanyl-D-alanine + UDP-N-acetyl-alpha-D-glucosamine = di-trans,octa-cis-undecaprenyl diphospho-[N-acetyl-alpha-D-glucosaminyl-(1-&gt;4)]-N-acetyl-alpha-D-muramoyl-L-alanyl-D-glutamyl-meso-2,6-diaminopimeloyl-D-alanyl-D-alanine + UDP + H(+)</text>
        <dbReference type="Rhea" id="RHEA:31227"/>
        <dbReference type="ChEBI" id="CHEBI:15378"/>
        <dbReference type="ChEBI" id="CHEBI:57705"/>
        <dbReference type="ChEBI" id="CHEBI:58223"/>
        <dbReference type="ChEBI" id="CHEBI:61387"/>
        <dbReference type="ChEBI" id="CHEBI:61388"/>
        <dbReference type="EC" id="2.4.1.227"/>
    </reaction>
</comment>
<evidence type="ECO:0000256" key="6">
    <source>
        <dbReference type="ARBA" id="ARBA00022984"/>
    </source>
</evidence>
<dbReference type="UniPathway" id="UPA00219"/>
<feature type="binding site" evidence="10">
    <location>
        <position position="144"/>
    </location>
    <ligand>
        <name>UDP-N-acetyl-alpha-D-glucosamine</name>
        <dbReference type="ChEBI" id="CHEBI:57705"/>
    </ligand>
</feature>
<dbReference type="GO" id="GO:0051991">
    <property type="term" value="F:UDP-N-acetyl-D-glucosamine:N-acetylmuramoyl-L-alanyl-D-glutamyl-meso-2,6-diaminopimelyl-D-alanyl-D-alanine-diphosphoundecaprenol 4-beta-N-acetylglucosaminlytransferase activity"/>
    <property type="evidence" value="ECO:0007669"/>
    <property type="project" value="RHEA"/>
</dbReference>
<reference evidence="13 14" key="1">
    <citation type="submission" date="2017-11" db="EMBL/GenBank/DDBJ databases">
        <title>Rhodohalobacter 15182 sp. nov., isolated from a salt lake.</title>
        <authorList>
            <person name="Han S."/>
        </authorList>
    </citation>
    <scope>NUCLEOTIDE SEQUENCE [LARGE SCALE GENOMIC DNA]</scope>
    <source>
        <strain evidence="13 14">15182</strain>
    </source>
</reference>
<dbReference type="OrthoDB" id="9808936at2"/>
<dbReference type="GO" id="GO:0051301">
    <property type="term" value="P:cell division"/>
    <property type="evidence" value="ECO:0007669"/>
    <property type="project" value="UniProtKB-KW"/>
</dbReference>
<keyword evidence="8 10" id="KW-0131">Cell cycle</keyword>
<feature type="domain" description="Glycosyl transferase family 28 C-terminal" evidence="12">
    <location>
        <begin position="208"/>
        <end position="373"/>
    </location>
</feature>
<keyword evidence="3 10" id="KW-0328">Glycosyltransferase</keyword>
<dbReference type="GO" id="GO:0009252">
    <property type="term" value="P:peptidoglycan biosynthetic process"/>
    <property type="evidence" value="ECO:0007669"/>
    <property type="project" value="UniProtKB-UniRule"/>
</dbReference>
<accession>A0A2N0VL84</accession>
<feature type="binding site" evidence="10">
    <location>
        <position position="185"/>
    </location>
    <ligand>
        <name>UDP-N-acetyl-alpha-D-glucosamine</name>
        <dbReference type="ChEBI" id="CHEBI:57705"/>
    </ligand>
</feature>
<evidence type="ECO:0000256" key="5">
    <source>
        <dbReference type="ARBA" id="ARBA00022960"/>
    </source>
</evidence>
<evidence type="ECO:0000256" key="1">
    <source>
        <dbReference type="ARBA" id="ARBA00022475"/>
    </source>
</evidence>
<proteinExistence type="inferred from homology"/>
<evidence type="ECO:0000256" key="3">
    <source>
        <dbReference type="ARBA" id="ARBA00022676"/>
    </source>
</evidence>
<name>A0A2N0VL84_9BACT</name>
<dbReference type="Pfam" id="PF04101">
    <property type="entry name" value="Glyco_tran_28_C"/>
    <property type="match status" value="1"/>
</dbReference>
<keyword evidence="14" id="KW-1185">Reference proteome</keyword>
<evidence type="ECO:0000256" key="10">
    <source>
        <dbReference type="HAMAP-Rule" id="MF_00033"/>
    </source>
</evidence>
<dbReference type="InterPro" id="IPR007235">
    <property type="entry name" value="Glyco_trans_28_C"/>
</dbReference>
<keyword evidence="2 10" id="KW-0132">Cell division</keyword>
<comment type="caution">
    <text evidence="13">The sequence shown here is derived from an EMBL/GenBank/DDBJ whole genome shotgun (WGS) entry which is preliminary data.</text>
</comment>
<dbReference type="PANTHER" id="PTHR21015:SF22">
    <property type="entry name" value="GLYCOSYLTRANSFERASE"/>
    <property type="match status" value="1"/>
</dbReference>
<evidence type="ECO:0000256" key="9">
    <source>
        <dbReference type="ARBA" id="ARBA00023316"/>
    </source>
</evidence>
<feature type="domain" description="Glycosyltransferase family 28 N-terminal" evidence="11">
    <location>
        <begin position="23"/>
        <end position="162"/>
    </location>
</feature>